<evidence type="ECO:0000256" key="4">
    <source>
        <dbReference type="ARBA" id="ARBA00022475"/>
    </source>
</evidence>
<reference evidence="13" key="1">
    <citation type="submission" date="2016-10" db="EMBL/GenBank/DDBJ databases">
        <authorList>
            <person name="de Groot N.N."/>
        </authorList>
    </citation>
    <scope>NUCLEOTIDE SEQUENCE</scope>
</reference>
<dbReference type="NCBIfam" id="TIGR00933">
    <property type="entry name" value="2a38"/>
    <property type="match status" value="1"/>
</dbReference>
<feature type="transmembrane region" description="Helical" evidence="12">
    <location>
        <begin position="69"/>
        <end position="91"/>
    </location>
</feature>
<evidence type="ECO:0000256" key="12">
    <source>
        <dbReference type="SAM" id="Phobius"/>
    </source>
</evidence>
<dbReference type="InterPro" id="IPR004772">
    <property type="entry name" value="TrkH"/>
</dbReference>
<feature type="transmembrane region" description="Helical" evidence="12">
    <location>
        <begin position="272"/>
        <end position="294"/>
    </location>
</feature>
<feature type="transmembrane region" description="Helical" evidence="12">
    <location>
        <begin position="133"/>
        <end position="159"/>
    </location>
</feature>
<dbReference type="InterPro" id="IPR003445">
    <property type="entry name" value="Cat_transpt"/>
</dbReference>
<feature type="transmembrane region" description="Helical" evidence="12">
    <location>
        <begin position="322"/>
        <end position="341"/>
    </location>
</feature>
<dbReference type="GO" id="GO:0015379">
    <property type="term" value="F:potassium:chloride symporter activity"/>
    <property type="evidence" value="ECO:0007669"/>
    <property type="project" value="InterPro"/>
</dbReference>
<evidence type="ECO:0000256" key="9">
    <source>
        <dbReference type="ARBA" id="ARBA00022989"/>
    </source>
</evidence>
<dbReference type="PANTHER" id="PTHR32024">
    <property type="entry name" value="TRK SYSTEM POTASSIUM UPTAKE PROTEIN TRKG-RELATED"/>
    <property type="match status" value="1"/>
</dbReference>
<feature type="transmembrane region" description="Helical" evidence="12">
    <location>
        <begin position="38"/>
        <end position="57"/>
    </location>
</feature>
<evidence type="ECO:0000256" key="8">
    <source>
        <dbReference type="ARBA" id="ARBA00022958"/>
    </source>
</evidence>
<name>A0A1W1CSK3_9ZZZZ</name>
<evidence type="ECO:0000256" key="5">
    <source>
        <dbReference type="ARBA" id="ARBA00022519"/>
    </source>
</evidence>
<feature type="transmembrane region" description="Helical" evidence="12">
    <location>
        <begin position="452"/>
        <end position="472"/>
    </location>
</feature>
<keyword evidence="3" id="KW-0813">Transport</keyword>
<evidence type="ECO:0000313" key="13">
    <source>
        <dbReference type="EMBL" id="SFV68850.1"/>
    </source>
</evidence>
<feature type="transmembrane region" description="Helical" evidence="12">
    <location>
        <begin position="233"/>
        <end position="251"/>
    </location>
</feature>
<keyword evidence="5" id="KW-0997">Cell inner membrane</keyword>
<keyword evidence="8" id="KW-0630">Potassium</keyword>
<evidence type="ECO:0000256" key="3">
    <source>
        <dbReference type="ARBA" id="ARBA00022448"/>
    </source>
</evidence>
<organism evidence="13">
    <name type="scientific">hydrothermal vent metagenome</name>
    <dbReference type="NCBI Taxonomy" id="652676"/>
    <lineage>
        <taxon>unclassified sequences</taxon>
        <taxon>metagenomes</taxon>
        <taxon>ecological metagenomes</taxon>
    </lineage>
</organism>
<feature type="transmembrane region" description="Helical" evidence="12">
    <location>
        <begin position="12"/>
        <end position="32"/>
    </location>
</feature>
<keyword evidence="7 12" id="KW-0812">Transmembrane</keyword>
<sequence>MQIQLVIKTIGLLLMIFSVTQLPPILVDWIYQESERNSFLLSFFASLITGFVLWFLTKNNKKDFRVREGILVVVLFWIILSLFGSIPFLFFNLSMSNAFFESISALTTTGATVLTNLDDMPKALLYYRQQLQWLGGMGIIVLAIAILPMLGIGGLQLYNMEKKGVNDSKLMPKITQTAKMLWLIYVGLTVLAALFFYIAGMSFFDAIAHSFSTIATGGFSTHDSSIGFYNSQLIESVAIVFMFLAGINFSLHFFAFRDKSLLSYFKDSEFKAYLSFLLISFVIVVILLLSQNYYPTLSQTIRHSLFQVVSIVTSTGFISQDFSLWPTILPVLLIFLSFVGASTGSTSGGMKVVRILLLLKQGMNEIKHLIHPNICNAVKLGNKIVPERTMISIWGFFSLYVFSFIIIMIALMITGLDQVTAFSATATSINNLGPGLGVVALNYESINDTAKWILSFSMLLGRLEIITLIALFHRAFWRF</sequence>
<keyword evidence="4" id="KW-1003">Cell membrane</keyword>
<evidence type="ECO:0000256" key="1">
    <source>
        <dbReference type="ARBA" id="ARBA00004429"/>
    </source>
</evidence>
<protein>
    <submittedName>
        <fullName evidence="13">Potassium uptake protein TrkH</fullName>
    </submittedName>
</protein>
<evidence type="ECO:0000256" key="7">
    <source>
        <dbReference type="ARBA" id="ARBA00022692"/>
    </source>
</evidence>
<keyword evidence="11 12" id="KW-0472">Membrane</keyword>
<feature type="transmembrane region" description="Helical" evidence="12">
    <location>
        <begin position="393"/>
        <end position="413"/>
    </location>
</feature>
<accession>A0A1W1CSK3</accession>
<dbReference type="EMBL" id="FPHJ01000063">
    <property type="protein sequence ID" value="SFV68850.1"/>
    <property type="molecule type" value="Genomic_DNA"/>
</dbReference>
<dbReference type="AlphaFoldDB" id="A0A1W1CSK3"/>
<comment type="similarity">
    <text evidence="2">Belongs to the TrkH potassium transport family.</text>
</comment>
<proteinExistence type="inferred from homology"/>
<dbReference type="PIRSF" id="PIRSF006247">
    <property type="entry name" value="TrkH"/>
    <property type="match status" value="1"/>
</dbReference>
<evidence type="ECO:0000256" key="2">
    <source>
        <dbReference type="ARBA" id="ARBA00009137"/>
    </source>
</evidence>
<gene>
    <name evidence="13" type="ORF">MNB_SUP05-5-780</name>
</gene>
<dbReference type="GO" id="GO:0005886">
    <property type="term" value="C:plasma membrane"/>
    <property type="evidence" value="ECO:0007669"/>
    <property type="project" value="UniProtKB-SubCell"/>
</dbReference>
<keyword evidence="10" id="KW-0406">Ion transport</keyword>
<comment type="subcellular location">
    <subcellularLocation>
        <location evidence="1">Cell inner membrane</location>
        <topology evidence="1">Multi-pass membrane protein</topology>
    </subcellularLocation>
</comment>
<dbReference type="Pfam" id="PF02386">
    <property type="entry name" value="TrkH"/>
    <property type="match status" value="1"/>
</dbReference>
<dbReference type="PANTHER" id="PTHR32024:SF2">
    <property type="entry name" value="TRK SYSTEM POTASSIUM UPTAKE PROTEIN TRKG-RELATED"/>
    <property type="match status" value="1"/>
</dbReference>
<feature type="transmembrane region" description="Helical" evidence="12">
    <location>
        <begin position="180"/>
        <end position="204"/>
    </location>
</feature>
<evidence type="ECO:0000256" key="10">
    <source>
        <dbReference type="ARBA" id="ARBA00023065"/>
    </source>
</evidence>
<evidence type="ECO:0000256" key="6">
    <source>
        <dbReference type="ARBA" id="ARBA00022538"/>
    </source>
</evidence>
<keyword evidence="6" id="KW-0633">Potassium transport</keyword>
<keyword evidence="9 12" id="KW-1133">Transmembrane helix</keyword>
<evidence type="ECO:0000256" key="11">
    <source>
        <dbReference type="ARBA" id="ARBA00023136"/>
    </source>
</evidence>